<feature type="compositionally biased region" description="Acidic residues" evidence="1">
    <location>
        <begin position="16"/>
        <end position="34"/>
    </location>
</feature>
<sequence>MYRRGGIPEYLVENGPDSDGDNQESEQTDDDDESDYSHNPKAEAYDEAMEWAQEKEVEAIAQEQKLKPDL</sequence>
<evidence type="ECO:0000313" key="3">
    <source>
        <dbReference type="Proteomes" id="UP000779574"/>
    </source>
</evidence>
<organism evidence="2 3">
    <name type="scientific">Aureobasidium melanogenum</name>
    <name type="common">Aureobasidium pullulans var. melanogenum</name>
    <dbReference type="NCBI Taxonomy" id="46634"/>
    <lineage>
        <taxon>Eukaryota</taxon>
        <taxon>Fungi</taxon>
        <taxon>Dikarya</taxon>
        <taxon>Ascomycota</taxon>
        <taxon>Pezizomycotina</taxon>
        <taxon>Dothideomycetes</taxon>
        <taxon>Dothideomycetidae</taxon>
        <taxon>Dothideales</taxon>
        <taxon>Saccotheciaceae</taxon>
        <taxon>Aureobasidium</taxon>
    </lineage>
</organism>
<feature type="non-terminal residue" evidence="2">
    <location>
        <position position="70"/>
    </location>
</feature>
<reference evidence="2" key="2">
    <citation type="submission" date="2021-08" db="EMBL/GenBank/DDBJ databases">
        <authorList>
            <person name="Gostincar C."/>
            <person name="Sun X."/>
            <person name="Song Z."/>
            <person name="Gunde-Cimerman N."/>
        </authorList>
    </citation>
    <scope>NUCLEOTIDE SEQUENCE</scope>
    <source>
        <strain evidence="2">EXF-9911</strain>
    </source>
</reference>
<accession>A0A9P8JDT7</accession>
<name>A0A9P8JDT7_AURME</name>
<feature type="compositionally biased region" description="Basic and acidic residues" evidence="1">
    <location>
        <begin position="35"/>
        <end position="44"/>
    </location>
</feature>
<evidence type="ECO:0000256" key="1">
    <source>
        <dbReference type="SAM" id="MobiDB-lite"/>
    </source>
</evidence>
<dbReference type="AlphaFoldDB" id="A0A9P8JDT7"/>
<gene>
    <name evidence="2" type="ORF">KCU76_g2815</name>
</gene>
<feature type="region of interest" description="Disordered" evidence="1">
    <location>
        <begin position="1"/>
        <end position="46"/>
    </location>
</feature>
<evidence type="ECO:0000313" key="2">
    <source>
        <dbReference type="EMBL" id="KAG9697689.1"/>
    </source>
</evidence>
<dbReference type="Proteomes" id="UP000779574">
    <property type="component" value="Unassembled WGS sequence"/>
</dbReference>
<proteinExistence type="predicted"/>
<protein>
    <submittedName>
        <fullName evidence="2">Uncharacterized protein</fullName>
    </submittedName>
</protein>
<reference evidence="2" key="1">
    <citation type="journal article" date="2021" name="J Fungi (Basel)">
        <title>Virulence traits and population genomics of the black yeast Aureobasidium melanogenum.</title>
        <authorList>
            <person name="Cernosa A."/>
            <person name="Sun X."/>
            <person name="Gostincar C."/>
            <person name="Fang C."/>
            <person name="Gunde-Cimerman N."/>
            <person name="Song Z."/>
        </authorList>
    </citation>
    <scope>NUCLEOTIDE SEQUENCE</scope>
    <source>
        <strain evidence="2">EXF-9911</strain>
    </source>
</reference>
<comment type="caution">
    <text evidence="2">The sequence shown here is derived from an EMBL/GenBank/DDBJ whole genome shotgun (WGS) entry which is preliminary data.</text>
</comment>
<dbReference type="EMBL" id="JAHFXF010000071">
    <property type="protein sequence ID" value="KAG9697689.1"/>
    <property type="molecule type" value="Genomic_DNA"/>
</dbReference>